<dbReference type="GeneID" id="57090556"/>
<dbReference type="GO" id="GO:0016829">
    <property type="term" value="F:lyase activity"/>
    <property type="evidence" value="ECO:0007669"/>
    <property type="project" value="UniProtKB-KW"/>
</dbReference>
<accession>A0A0C9PLK3</accession>
<dbReference type="AlphaFoldDB" id="A0A0C9PLK3"/>
<evidence type="ECO:0000256" key="2">
    <source>
        <dbReference type="ARBA" id="ARBA00022490"/>
    </source>
</evidence>
<evidence type="ECO:0000256" key="4">
    <source>
        <dbReference type="HAMAP-Rule" id="MF_00805"/>
    </source>
</evidence>
<dbReference type="Pfam" id="PF06857">
    <property type="entry name" value="ACP"/>
    <property type="match status" value="1"/>
</dbReference>
<name>A0A0C9PLK3_LACPA</name>
<organism evidence="6 7">
    <name type="scientific">Lacticaseibacillus paracasei NRIC 0644</name>
    <dbReference type="NCBI Taxonomy" id="1435038"/>
    <lineage>
        <taxon>Bacteria</taxon>
        <taxon>Bacillati</taxon>
        <taxon>Bacillota</taxon>
        <taxon>Bacilli</taxon>
        <taxon>Lactobacillales</taxon>
        <taxon>Lactobacillaceae</taxon>
        <taxon>Lacticaseibacillus</taxon>
    </lineage>
</organism>
<keyword evidence="3 4" id="KW-0597">Phosphoprotein</keyword>
<dbReference type="GO" id="GO:0005737">
    <property type="term" value="C:cytoplasm"/>
    <property type="evidence" value="ECO:0007669"/>
    <property type="project" value="UniProtKB-SubCell"/>
</dbReference>
<evidence type="ECO:0000313" key="7">
    <source>
        <dbReference type="Proteomes" id="UP000032552"/>
    </source>
</evidence>
<sequence length="101" mass="10898">MEIKHPATAGTLESSDIQITLSPATSGVAIQLQSSVEKQFGHQIRSVIEATLAKLGIENVAVDANDKGALDCTIKARTIAAVYRASDNKTFDWEEINAWIN</sequence>
<comment type="caution">
    <text evidence="6">The sequence shown here is derived from an EMBL/GenBank/DDBJ whole genome shotgun (WGS) entry which is preliminary data.</text>
</comment>
<evidence type="ECO:0000313" key="6">
    <source>
        <dbReference type="EMBL" id="GAN35831.1"/>
    </source>
</evidence>
<comment type="subcellular location">
    <subcellularLocation>
        <location evidence="1 4">Cytoplasm</location>
    </subcellularLocation>
</comment>
<comment type="subunit">
    <text evidence="4">Oligomer with a subunit composition of (alpha,beta,gamma)6.</text>
</comment>
<reference evidence="7" key="1">
    <citation type="submission" date="2014-05" db="EMBL/GenBank/DDBJ databases">
        <title>Whole genome sequencing of Lactobacillus casei NRIC0644.</title>
        <authorList>
            <person name="Atarashi H."/>
            <person name="Yoshida Y."/>
            <person name="Fujimura S."/>
            <person name="Tanaka N."/>
            <person name="Shiwa Y."/>
            <person name="Yoshikawa H."/>
            <person name="Okada S."/>
            <person name="Nakagawa J."/>
        </authorList>
    </citation>
    <scope>NUCLEOTIDE SEQUENCE [LARGE SCALE GENOMIC DNA]</scope>
    <source>
        <strain evidence="7">NRIC0644</strain>
    </source>
</reference>
<dbReference type="PIRSF" id="PIRSF002736">
    <property type="entry name" value="Citrt_lyas_gamma"/>
    <property type="match status" value="1"/>
</dbReference>
<proteinExistence type="inferred from homology"/>
<comment type="similarity">
    <text evidence="4">Belongs to the CitD family.</text>
</comment>
<dbReference type="NCBIfam" id="TIGR01608">
    <property type="entry name" value="citD"/>
    <property type="match status" value="1"/>
</dbReference>
<keyword evidence="2 4" id="KW-0963">Cytoplasm</keyword>
<evidence type="ECO:0000256" key="5">
    <source>
        <dbReference type="PIRSR" id="PIRSR002736-50"/>
    </source>
</evidence>
<dbReference type="HAMAP" id="MF_00805">
    <property type="entry name" value="CitD"/>
    <property type="match status" value="1"/>
</dbReference>
<dbReference type="SMR" id="A0A0C9PLK3"/>
<evidence type="ECO:0000256" key="3">
    <source>
        <dbReference type="ARBA" id="ARBA00022553"/>
    </source>
</evidence>
<comment type="function">
    <text evidence="4">Covalent carrier of the coenzyme of citrate lyase.</text>
</comment>
<protein>
    <recommendedName>
        <fullName evidence="4">Citrate lyase acyl carrier protein</fullName>
    </recommendedName>
    <alternativeName>
        <fullName evidence="4">Citrate lyase gamma chain</fullName>
    </alternativeName>
</protein>
<dbReference type="NCBIfam" id="NF009726">
    <property type="entry name" value="PRK13253.1"/>
    <property type="match status" value="1"/>
</dbReference>
<feature type="modified residue" description="O-(phosphoribosyl dephospho-coenzyme A)serine" evidence="4 5">
    <location>
        <position position="14"/>
    </location>
</feature>
<dbReference type="RefSeq" id="WP_003566181.1">
    <property type="nucleotide sequence ID" value="NZ_BAYM01000029.1"/>
</dbReference>
<dbReference type="Proteomes" id="UP000032552">
    <property type="component" value="Unassembled WGS sequence"/>
</dbReference>
<keyword evidence="6" id="KW-0456">Lyase</keyword>
<dbReference type="InterPro" id="IPR006495">
    <property type="entry name" value="CitD"/>
</dbReference>
<dbReference type="EMBL" id="BAYM01000029">
    <property type="protein sequence ID" value="GAN35831.1"/>
    <property type="molecule type" value="Genomic_DNA"/>
</dbReference>
<dbReference type="InterPro" id="IPR023439">
    <property type="entry name" value="Mal_deCO2ase/Cit_lyase_ACP"/>
</dbReference>
<gene>
    <name evidence="4" type="primary">citD</name>
    <name evidence="6" type="ORF">LC0644_0420</name>
</gene>
<evidence type="ECO:0000256" key="1">
    <source>
        <dbReference type="ARBA" id="ARBA00004496"/>
    </source>
</evidence>